<sequence length="510" mass="54259">MSDFFGDVVAELRSILARLQDIDFWPPWDLAGEIVDLVASAVNVAVNPPDPSPDAVEDARAAWRQVDQRTDGAVDDLEAVPGAVPATAWEGESASAFRSSVREARQRIATIAEATAAIDPALVTLGEAMGEARAKHADARARLTPHLSISWGNLTPWGLVDLLRGIVGDVVAAVEDLVGAYEDAAAALTTADQVIRTAVDGIELPAHLPSGVSPVDVVNAWDDDRGPLGGYTLEAYDDAYAALTPQERAAVDAALAAADSDLERAHILQAVASGMSGTTLANYVEQLATMSREEIEALDPLANATRTYDPTTGQYTSPYQQPDSTTCGSSTLVMSRMLNDPAYALWMQTGYDPATGETDGRSPADRFADEALAMHDRTNGLLDRDGNPQLPYPQQIGTWPWNLANEMNAGDGSGVPGAEYGVDIVDPDRPDSTYDAIQHASEDGHAVPFYVGDDHIARHIVLVTGTDGDALELYDPASGDTYTVTRQRFADGELDVAGWDQAWFGVVPTG</sequence>
<keyword evidence="2" id="KW-1185">Reference proteome</keyword>
<evidence type="ECO:0000313" key="1">
    <source>
        <dbReference type="EMBL" id="NEN78004.1"/>
    </source>
</evidence>
<dbReference type="Proteomes" id="UP000468687">
    <property type="component" value="Unassembled WGS sequence"/>
</dbReference>
<dbReference type="InterPro" id="IPR036689">
    <property type="entry name" value="ESAT-6-like_sf"/>
</dbReference>
<dbReference type="AlphaFoldDB" id="A0A6P0HIC0"/>
<evidence type="ECO:0000313" key="2">
    <source>
        <dbReference type="Proteomes" id="UP000468687"/>
    </source>
</evidence>
<gene>
    <name evidence="1" type="ORF">G3T38_06910</name>
</gene>
<dbReference type="Gene3D" id="1.10.287.1060">
    <property type="entry name" value="ESAT-6-like"/>
    <property type="match status" value="1"/>
</dbReference>
<dbReference type="SUPFAM" id="SSF140453">
    <property type="entry name" value="EsxAB dimer-like"/>
    <property type="match status" value="1"/>
</dbReference>
<organism evidence="1 2">
    <name type="scientific">Nocardioides zeae</name>
    <dbReference type="NCBI Taxonomy" id="1457234"/>
    <lineage>
        <taxon>Bacteria</taxon>
        <taxon>Bacillati</taxon>
        <taxon>Actinomycetota</taxon>
        <taxon>Actinomycetes</taxon>
        <taxon>Propionibacteriales</taxon>
        <taxon>Nocardioidaceae</taxon>
        <taxon>Nocardioides</taxon>
    </lineage>
</organism>
<reference evidence="1 2" key="1">
    <citation type="journal article" date="2014" name="Int. J. Syst. Evol. Microbiol.">
        <title>Nocardioides zeae sp. nov., isolated from the stem of Zea mays.</title>
        <authorList>
            <person name="Glaeser S.P."/>
            <person name="McInroy J.A."/>
            <person name="Busse H.J."/>
            <person name="Kampfer P."/>
        </authorList>
    </citation>
    <scope>NUCLEOTIDE SEQUENCE [LARGE SCALE GENOMIC DNA]</scope>
    <source>
        <strain evidence="1 2">JCM 30728</strain>
    </source>
</reference>
<protein>
    <submittedName>
        <fullName evidence="1">Uncharacterized protein</fullName>
    </submittedName>
</protein>
<dbReference type="RefSeq" id="WP_163771382.1">
    <property type="nucleotide sequence ID" value="NZ_JAAGXA010000004.1"/>
</dbReference>
<accession>A0A6P0HIC0</accession>
<proteinExistence type="predicted"/>
<name>A0A6P0HIC0_9ACTN</name>
<dbReference type="EMBL" id="JAAGXA010000004">
    <property type="protein sequence ID" value="NEN78004.1"/>
    <property type="molecule type" value="Genomic_DNA"/>
</dbReference>
<comment type="caution">
    <text evidence="1">The sequence shown here is derived from an EMBL/GenBank/DDBJ whole genome shotgun (WGS) entry which is preliminary data.</text>
</comment>